<evidence type="ECO:0000256" key="11">
    <source>
        <dbReference type="ARBA" id="ARBA00023264"/>
    </source>
</evidence>
<feature type="transmembrane region" description="Helical" evidence="13">
    <location>
        <begin position="308"/>
        <end position="330"/>
    </location>
</feature>
<keyword evidence="10" id="KW-0594">Phospholipid biosynthesis</keyword>
<dbReference type="Pfam" id="PF03034">
    <property type="entry name" value="PSS"/>
    <property type="match status" value="1"/>
</dbReference>
<evidence type="ECO:0000256" key="13">
    <source>
        <dbReference type="SAM" id="Phobius"/>
    </source>
</evidence>
<evidence type="ECO:0000256" key="6">
    <source>
        <dbReference type="ARBA" id="ARBA00022824"/>
    </source>
</evidence>
<feature type="transmembrane region" description="Helical" evidence="13">
    <location>
        <begin position="85"/>
        <end position="106"/>
    </location>
</feature>
<feature type="transmembrane region" description="Helical" evidence="13">
    <location>
        <begin position="277"/>
        <end position="296"/>
    </location>
</feature>
<gene>
    <name evidence="14" type="ORF">M9Y10_016048</name>
</gene>
<evidence type="ECO:0000256" key="3">
    <source>
        <dbReference type="ARBA" id="ARBA00022516"/>
    </source>
</evidence>
<evidence type="ECO:0000256" key="4">
    <source>
        <dbReference type="ARBA" id="ARBA00022679"/>
    </source>
</evidence>
<keyword evidence="9 13" id="KW-0472">Membrane</keyword>
<keyword evidence="6" id="KW-0256">Endoplasmic reticulum</keyword>
<evidence type="ECO:0000313" key="15">
    <source>
        <dbReference type="Proteomes" id="UP001470230"/>
    </source>
</evidence>
<evidence type="ECO:0000256" key="2">
    <source>
        <dbReference type="ARBA" id="ARBA00005189"/>
    </source>
</evidence>
<keyword evidence="5 13" id="KW-0812">Transmembrane</keyword>
<evidence type="ECO:0000256" key="8">
    <source>
        <dbReference type="ARBA" id="ARBA00023098"/>
    </source>
</evidence>
<evidence type="ECO:0000256" key="5">
    <source>
        <dbReference type="ARBA" id="ARBA00022692"/>
    </source>
</evidence>
<proteinExistence type="predicted"/>
<evidence type="ECO:0000256" key="1">
    <source>
        <dbReference type="ARBA" id="ARBA00004477"/>
    </source>
</evidence>
<comment type="caution">
    <text evidence="14">The sequence shown here is derived from an EMBL/GenBank/DDBJ whole genome shotgun (WGS) entry which is preliminary data.</text>
</comment>
<feature type="transmembrane region" description="Helical" evidence="13">
    <location>
        <begin position="29"/>
        <end position="49"/>
    </location>
</feature>
<comment type="subcellular location">
    <subcellularLocation>
        <location evidence="1">Endoplasmic reticulum membrane</location>
        <topology evidence="1">Multi-pass membrane protein</topology>
    </subcellularLocation>
</comment>
<evidence type="ECO:0000256" key="10">
    <source>
        <dbReference type="ARBA" id="ARBA00023209"/>
    </source>
</evidence>
<keyword evidence="3" id="KW-0444">Lipid biosynthesis</keyword>
<accession>A0ABR2I719</accession>
<dbReference type="InterPro" id="IPR004277">
    <property type="entry name" value="PSS"/>
</dbReference>
<dbReference type="PANTHER" id="PTHR15362">
    <property type="entry name" value="PHOSPHATIDYLINOSITOL SYNTHASE"/>
    <property type="match status" value="1"/>
</dbReference>
<keyword evidence="8" id="KW-0443">Lipid metabolism</keyword>
<evidence type="ECO:0000256" key="7">
    <source>
        <dbReference type="ARBA" id="ARBA00022989"/>
    </source>
</evidence>
<protein>
    <submittedName>
        <fullName evidence="14">Phosphatidylserine synthase 2</fullName>
    </submittedName>
</protein>
<keyword evidence="11" id="KW-1208">Phospholipid metabolism</keyword>
<evidence type="ECO:0000313" key="14">
    <source>
        <dbReference type="EMBL" id="KAK8857642.1"/>
    </source>
</evidence>
<dbReference type="EMBL" id="JAPFFF010000020">
    <property type="protein sequence ID" value="KAK8857642.1"/>
    <property type="molecule type" value="Genomic_DNA"/>
</dbReference>
<comment type="pathway">
    <text evidence="2">Lipid metabolism.</text>
</comment>
<comment type="pathway">
    <text evidence="12">Phospholipid metabolism.</text>
</comment>
<organism evidence="14 15">
    <name type="scientific">Tritrichomonas musculus</name>
    <dbReference type="NCBI Taxonomy" id="1915356"/>
    <lineage>
        <taxon>Eukaryota</taxon>
        <taxon>Metamonada</taxon>
        <taxon>Parabasalia</taxon>
        <taxon>Tritrichomonadida</taxon>
        <taxon>Tritrichomonadidae</taxon>
        <taxon>Tritrichomonas</taxon>
    </lineage>
</organism>
<keyword evidence="4" id="KW-0808">Transferase</keyword>
<evidence type="ECO:0000256" key="12">
    <source>
        <dbReference type="ARBA" id="ARBA00025707"/>
    </source>
</evidence>
<feature type="transmembrane region" description="Helical" evidence="13">
    <location>
        <begin position="61"/>
        <end position="79"/>
    </location>
</feature>
<reference evidence="14 15" key="1">
    <citation type="submission" date="2024-04" db="EMBL/GenBank/DDBJ databases">
        <title>Tritrichomonas musculus Genome.</title>
        <authorList>
            <person name="Alves-Ferreira E."/>
            <person name="Grigg M."/>
            <person name="Lorenzi H."/>
            <person name="Galac M."/>
        </authorList>
    </citation>
    <scope>NUCLEOTIDE SEQUENCE [LARGE SCALE GENOMIC DNA]</scope>
    <source>
        <strain evidence="14 15">EAF2021</strain>
    </source>
</reference>
<evidence type="ECO:0000256" key="9">
    <source>
        <dbReference type="ARBA" id="ARBA00023136"/>
    </source>
</evidence>
<feature type="transmembrane region" description="Helical" evidence="13">
    <location>
        <begin position="371"/>
        <end position="395"/>
    </location>
</feature>
<name>A0ABR2I719_9EUKA</name>
<dbReference type="PANTHER" id="PTHR15362:SF7">
    <property type="entry name" value="PHOSPHATIDYLSERINE SYNTHASE 2"/>
    <property type="match status" value="1"/>
</dbReference>
<keyword evidence="7 13" id="KW-1133">Transmembrane helix</keyword>
<sequence>MKDEKEFNFPDSGDLQFLQWQNNSPNFRWFYTPHRCLFIFAFLMLFILIQPENSLNKLFTFWFFCSFIIATCVQDSPLVRPHPFFWRLVLGFTLVLIFTILGGCYLGRSTVRQFLINVTPNAAGDIPPDRNYSMSCSIYDKLEPNDPFHNVKSIVYDEFMTAHFFGWVCKSILLRDTQMCWILSFSFEIVERLLKSWFPNFNECWWDSLILDVLLCNGFGIFLGMKFVNYLIVVPWETRLLCECRTNEEKLARMLKQFTPRSYVKFEWKPLLSVKRYFVWLFVMLFILCYEVNLFALKMVLKMTTKNVFLFVLIVIQVLIGAPSIFEMYLYATNVQNTIGSYAEADIVLILSLSLLVWRSRDGYFQQPLPMFAKIVAITAIVVMLGFPVLWFGVLKKGKEKNKKD</sequence>
<keyword evidence="15" id="KW-1185">Reference proteome</keyword>
<dbReference type="Proteomes" id="UP001470230">
    <property type="component" value="Unassembled WGS sequence"/>
</dbReference>